<dbReference type="InterPro" id="IPR001747">
    <property type="entry name" value="Vitellogenin_N"/>
</dbReference>
<sequence>MKTLSLIPFVIGLIGLETCREESPELWKFGPEYLFKFGVNLGIKKELPEMKLRVNATMTVKCRPFSTKAEEFTDALQCYVHEAEKINYNVDEEGTKILNSDEDSQKLVAKLIGHKFEIIYEKRGIKELKVPISIEGVQLNIFRMIASHLDFGFDKFDKGGERFAFVEVVAPEKSLIGKCETTFEVSKQIKFKGMRWDSKCGDKLHIETFAYGDKSPMIAMDKIRDVKKCTKISPTIFGEVHNRLIPAILNITMQSSVTTFIVAPHGFQSHSQNIGTMKYNSNMVKNNDGKLGDSHEHINLYLESIEPATDEFKRITSSHSATIFANDPPIVN</sequence>
<dbReference type="Gene3D" id="2.30.230.10">
    <property type="entry name" value="Lipovitellin, beta-sheet shell regions, chain A"/>
    <property type="match status" value="1"/>
</dbReference>
<protein>
    <recommendedName>
        <fullName evidence="3">Vitellogenin domain-containing protein</fullName>
    </recommendedName>
</protein>
<dbReference type="InterPro" id="IPR015819">
    <property type="entry name" value="Lipid_transp_b-sht_shell"/>
</dbReference>
<name>A0AAV7I4P3_COTGL</name>
<evidence type="ECO:0000256" key="1">
    <source>
        <dbReference type="ARBA" id="ARBA00022729"/>
    </source>
</evidence>
<dbReference type="GO" id="GO:0005319">
    <property type="term" value="F:lipid transporter activity"/>
    <property type="evidence" value="ECO:0007669"/>
    <property type="project" value="InterPro"/>
</dbReference>
<dbReference type="EMBL" id="JAHXZJ010002237">
    <property type="protein sequence ID" value="KAH0545648.1"/>
    <property type="molecule type" value="Genomic_DNA"/>
</dbReference>
<organism evidence="4 5">
    <name type="scientific">Cotesia glomerata</name>
    <name type="common">Lepidopteran parasitic wasp</name>
    <name type="synonym">Apanteles glomeratus</name>
    <dbReference type="NCBI Taxonomy" id="32391"/>
    <lineage>
        <taxon>Eukaryota</taxon>
        <taxon>Metazoa</taxon>
        <taxon>Ecdysozoa</taxon>
        <taxon>Arthropoda</taxon>
        <taxon>Hexapoda</taxon>
        <taxon>Insecta</taxon>
        <taxon>Pterygota</taxon>
        <taxon>Neoptera</taxon>
        <taxon>Endopterygota</taxon>
        <taxon>Hymenoptera</taxon>
        <taxon>Apocrita</taxon>
        <taxon>Ichneumonoidea</taxon>
        <taxon>Braconidae</taxon>
        <taxon>Microgastrinae</taxon>
        <taxon>Cotesia</taxon>
    </lineage>
</organism>
<evidence type="ECO:0000313" key="5">
    <source>
        <dbReference type="Proteomes" id="UP000826195"/>
    </source>
</evidence>
<accession>A0AAV7I4P3</accession>
<dbReference type="SUPFAM" id="SSF56968">
    <property type="entry name" value="Lipovitellin-phosvitin complex, beta-sheet shell regions"/>
    <property type="match status" value="1"/>
</dbReference>
<dbReference type="InterPro" id="IPR015816">
    <property type="entry name" value="Vitellinogen_b-sht_N"/>
</dbReference>
<keyword evidence="5" id="KW-1185">Reference proteome</keyword>
<dbReference type="Pfam" id="PF01347">
    <property type="entry name" value="Vitellogenin_N"/>
    <property type="match status" value="1"/>
</dbReference>
<feature type="chain" id="PRO_5043316741" description="Vitellogenin domain-containing protein" evidence="2">
    <location>
        <begin position="22"/>
        <end position="332"/>
    </location>
</feature>
<evidence type="ECO:0000259" key="3">
    <source>
        <dbReference type="Pfam" id="PF01347"/>
    </source>
</evidence>
<dbReference type="Proteomes" id="UP000826195">
    <property type="component" value="Unassembled WGS sequence"/>
</dbReference>
<evidence type="ECO:0000313" key="4">
    <source>
        <dbReference type="EMBL" id="KAH0545648.1"/>
    </source>
</evidence>
<keyword evidence="1 2" id="KW-0732">Signal</keyword>
<feature type="signal peptide" evidence="2">
    <location>
        <begin position="1"/>
        <end position="21"/>
    </location>
</feature>
<evidence type="ECO:0000256" key="2">
    <source>
        <dbReference type="SAM" id="SignalP"/>
    </source>
</evidence>
<dbReference type="AlphaFoldDB" id="A0AAV7I4P3"/>
<gene>
    <name evidence="4" type="ORF">KQX54_001998</name>
</gene>
<feature type="domain" description="Vitellogenin" evidence="3">
    <location>
        <begin position="76"/>
        <end position="312"/>
    </location>
</feature>
<proteinExistence type="predicted"/>
<reference evidence="4 5" key="1">
    <citation type="journal article" date="2021" name="J. Hered.">
        <title>A chromosome-level genome assembly of the parasitoid wasp, Cotesia glomerata (Hymenoptera: Braconidae).</title>
        <authorList>
            <person name="Pinto B.J."/>
            <person name="Weis J.J."/>
            <person name="Gamble T."/>
            <person name="Ode P.J."/>
            <person name="Paul R."/>
            <person name="Zaspel J.M."/>
        </authorList>
    </citation>
    <scope>NUCLEOTIDE SEQUENCE [LARGE SCALE GENOMIC DNA]</scope>
    <source>
        <strain evidence="4">CgM1</strain>
    </source>
</reference>
<comment type="caution">
    <text evidence="4">The sequence shown here is derived from an EMBL/GenBank/DDBJ whole genome shotgun (WGS) entry which is preliminary data.</text>
</comment>